<feature type="signal peptide" evidence="1">
    <location>
        <begin position="1"/>
        <end position="26"/>
    </location>
</feature>
<dbReference type="EMBL" id="RAHJ01000014">
    <property type="protein sequence ID" value="RJX69097.1"/>
    <property type="molecule type" value="Genomic_DNA"/>
</dbReference>
<dbReference type="PANTHER" id="PTHR11647">
    <property type="entry name" value="HYDRANTOINASE/DIHYDROPYRIMIDINASE FAMILY MEMBER"/>
    <property type="match status" value="1"/>
</dbReference>
<dbReference type="InterPro" id="IPR011059">
    <property type="entry name" value="Metal-dep_hydrolase_composite"/>
</dbReference>
<feature type="domain" description="Amidohydrolase 3" evidence="2">
    <location>
        <begin position="69"/>
        <end position="120"/>
    </location>
</feature>
<dbReference type="GO" id="GO:0005829">
    <property type="term" value="C:cytosol"/>
    <property type="evidence" value="ECO:0007669"/>
    <property type="project" value="TreeGrafter"/>
</dbReference>
<dbReference type="InterPro" id="IPR050378">
    <property type="entry name" value="Metallo-dep_Hydrolases_sf"/>
</dbReference>
<dbReference type="Gene3D" id="3.20.20.140">
    <property type="entry name" value="Metal-dependent hydrolases"/>
    <property type="match status" value="2"/>
</dbReference>
<dbReference type="RefSeq" id="WP_120107423.1">
    <property type="nucleotide sequence ID" value="NZ_RAHJ01000014.1"/>
</dbReference>
<dbReference type="OrthoDB" id="9766983at2"/>
<evidence type="ECO:0000256" key="1">
    <source>
        <dbReference type="SAM" id="SignalP"/>
    </source>
</evidence>
<sequence>MKTRLGIAALASILLASCATPGVVPAEADLLIQGGTVYPGGAEPFTGDVAIRGDRIVAVGPQLHIAAARTIDARGMVVAPGFIDPHTHMEGWITADDASRRLVEPFLMQGVTTAFVGNDGGGRIDIGNLLASAKARPVGINYGSFTGFGTIRAKVIGMDRRAPTDTELAQEKVLVKQAMCEGALGLSTGLFYAPQSFSKTDEVIALSRVAGEMGGKYDSHLRDEANYNIGLAAAVDEAIAIARDGHIPVHISHIKALGVDVHGMAPAIIAKIEQARAEGLSITASQYPWNASGTSLVSSLVPLWAQDGGRTAMLARFDDPAQQTRLRADITENMRRRGGPGSLLIVQGKWRGQRLDAVAKAMNTDAVSAAIAAIRQSDAATISFNMAESDIEAFMRQPWVMTDSDASTAHPRVYGSFARKYAVYVKERKVLTTREFIDRSSATVADWFGLADRGHLRAGAFADVVVFDPQTFASRATYEAPEQTAAGVRDVVVNGALAVADGKLTGTAAGRALPHTPPAGSCR</sequence>
<dbReference type="PROSITE" id="PS51257">
    <property type="entry name" value="PROKAR_LIPOPROTEIN"/>
    <property type="match status" value="1"/>
</dbReference>
<name>A0A419R3J5_9SPHN</name>
<evidence type="ECO:0000313" key="3">
    <source>
        <dbReference type="EMBL" id="RJX69097.1"/>
    </source>
</evidence>
<gene>
    <name evidence="3" type="ORF">D6858_04125</name>
</gene>
<feature type="domain" description="Amidohydrolase 3" evidence="2">
    <location>
        <begin position="389"/>
        <end position="497"/>
    </location>
</feature>
<dbReference type="SUPFAM" id="SSF51556">
    <property type="entry name" value="Metallo-dependent hydrolases"/>
    <property type="match status" value="1"/>
</dbReference>
<proteinExistence type="predicted"/>
<accession>A0A419R3J5</accession>
<keyword evidence="1" id="KW-0732">Signal</keyword>
<evidence type="ECO:0000259" key="2">
    <source>
        <dbReference type="Pfam" id="PF07969"/>
    </source>
</evidence>
<dbReference type="InterPro" id="IPR013108">
    <property type="entry name" value="Amidohydro_3"/>
</dbReference>
<keyword evidence="4" id="KW-1185">Reference proteome</keyword>
<dbReference type="InterPro" id="IPR032466">
    <property type="entry name" value="Metal_Hydrolase"/>
</dbReference>
<dbReference type="GO" id="GO:0016812">
    <property type="term" value="F:hydrolase activity, acting on carbon-nitrogen (but not peptide) bonds, in cyclic amides"/>
    <property type="evidence" value="ECO:0007669"/>
    <property type="project" value="TreeGrafter"/>
</dbReference>
<protein>
    <submittedName>
        <fullName evidence="3">D-aminoacylase</fullName>
    </submittedName>
</protein>
<dbReference type="PANTHER" id="PTHR11647:SF1">
    <property type="entry name" value="COLLAPSIN RESPONSE MEDIATOR PROTEIN"/>
    <property type="match status" value="1"/>
</dbReference>
<reference evidence="3 4" key="1">
    <citation type="submission" date="2018-09" db="EMBL/GenBank/DDBJ databases">
        <title>Altererythrobacter sp.Ery1 and Ery12, the genome sequencing of novel strains in genus Alterythrobacter.</title>
        <authorList>
            <person name="Cheng H."/>
            <person name="Wu Y.-H."/>
            <person name="Fang C."/>
            <person name="Xu X.-W."/>
        </authorList>
    </citation>
    <scope>NUCLEOTIDE SEQUENCE [LARGE SCALE GENOMIC DNA]</scope>
    <source>
        <strain evidence="3 4">Ery12</strain>
    </source>
</reference>
<dbReference type="Proteomes" id="UP000284322">
    <property type="component" value="Unassembled WGS sequence"/>
</dbReference>
<feature type="chain" id="PRO_5019180751" evidence="1">
    <location>
        <begin position="27"/>
        <end position="523"/>
    </location>
</feature>
<evidence type="ECO:0000313" key="4">
    <source>
        <dbReference type="Proteomes" id="UP000284322"/>
    </source>
</evidence>
<comment type="caution">
    <text evidence="3">The sequence shown here is derived from an EMBL/GenBank/DDBJ whole genome shotgun (WGS) entry which is preliminary data.</text>
</comment>
<dbReference type="Pfam" id="PF07969">
    <property type="entry name" value="Amidohydro_3"/>
    <property type="match status" value="2"/>
</dbReference>
<dbReference type="SUPFAM" id="SSF51338">
    <property type="entry name" value="Composite domain of metallo-dependent hydrolases"/>
    <property type="match status" value="1"/>
</dbReference>
<organism evidence="3 4">
    <name type="scientific">Tsuneonella suprasediminis</name>
    <dbReference type="NCBI Taxonomy" id="2306996"/>
    <lineage>
        <taxon>Bacteria</taxon>
        <taxon>Pseudomonadati</taxon>
        <taxon>Pseudomonadota</taxon>
        <taxon>Alphaproteobacteria</taxon>
        <taxon>Sphingomonadales</taxon>
        <taxon>Erythrobacteraceae</taxon>
        <taxon>Tsuneonella</taxon>
    </lineage>
</organism>
<dbReference type="AlphaFoldDB" id="A0A419R3J5"/>